<dbReference type="Proteomes" id="UP001497522">
    <property type="component" value="Chromosome 12"/>
</dbReference>
<gene>
    <name evidence="2" type="ORF">CSSPJE1EN2_LOCUS4368</name>
</gene>
<evidence type="ECO:0000313" key="2">
    <source>
        <dbReference type="EMBL" id="CAK9861373.1"/>
    </source>
</evidence>
<keyword evidence="3" id="KW-1185">Reference proteome</keyword>
<organism evidence="2 3">
    <name type="scientific">Sphagnum jensenii</name>
    <dbReference type="NCBI Taxonomy" id="128206"/>
    <lineage>
        <taxon>Eukaryota</taxon>
        <taxon>Viridiplantae</taxon>
        <taxon>Streptophyta</taxon>
        <taxon>Embryophyta</taxon>
        <taxon>Bryophyta</taxon>
        <taxon>Sphagnophytina</taxon>
        <taxon>Sphagnopsida</taxon>
        <taxon>Sphagnales</taxon>
        <taxon>Sphagnaceae</taxon>
        <taxon>Sphagnum</taxon>
    </lineage>
</organism>
<evidence type="ECO:0000256" key="1">
    <source>
        <dbReference type="SAM" id="MobiDB-lite"/>
    </source>
</evidence>
<reference evidence="2" key="1">
    <citation type="submission" date="2024-03" db="EMBL/GenBank/DDBJ databases">
        <authorList>
            <consortium name="ELIXIR-Norway"/>
            <consortium name="Elixir Norway"/>
        </authorList>
    </citation>
    <scope>NUCLEOTIDE SEQUENCE</scope>
</reference>
<proteinExistence type="predicted"/>
<accession>A0ABP1AFW6</accession>
<dbReference type="EMBL" id="OZ023713">
    <property type="protein sequence ID" value="CAK9861373.1"/>
    <property type="molecule type" value="Genomic_DNA"/>
</dbReference>
<sequence length="117" mass="12581">MSCEASAAKVFYSIEKQADWSELHAYCRTDSIEYAGPPDDLQEHSIQDAKLGGAATGGGDSTHGLRFPLIAKRLACMVAFSATAEHVLNILTHMNLSQGIIPDEVCLSPPPSLLPKR</sequence>
<evidence type="ECO:0000313" key="3">
    <source>
        <dbReference type="Proteomes" id="UP001497522"/>
    </source>
</evidence>
<protein>
    <submittedName>
        <fullName evidence="2">Uncharacterized protein</fullName>
    </submittedName>
</protein>
<name>A0ABP1AFW6_9BRYO</name>
<feature type="region of interest" description="Disordered" evidence="1">
    <location>
        <begin position="37"/>
        <end position="59"/>
    </location>
</feature>